<gene>
    <name evidence="2" type="ORF">WQO_02425</name>
</gene>
<evidence type="ECO:0000313" key="3">
    <source>
        <dbReference type="Proteomes" id="UP000064183"/>
    </source>
</evidence>
<evidence type="ECO:0000256" key="1">
    <source>
        <dbReference type="SAM" id="MobiDB-lite"/>
    </source>
</evidence>
<reference evidence="2 3" key="1">
    <citation type="journal article" date="2012" name="J. Bacteriol.">
        <title>Draft genome sequence of Streptomyces globisporus C-1027, which produces an antitumor antibiotic consisting of a nine-membered enediyne with a chromoprotein.</title>
        <authorList>
            <person name="Wang L."/>
            <person name="Wang S."/>
            <person name="He Q."/>
            <person name="Yu T."/>
            <person name="Li Q."/>
            <person name="Hong B."/>
        </authorList>
    </citation>
    <scope>NUCLEOTIDE SEQUENCE [LARGE SCALE GENOMIC DNA]</scope>
    <source>
        <strain evidence="2 3">C-1027</strain>
    </source>
</reference>
<dbReference type="GeneID" id="27781147"/>
<proteinExistence type="predicted"/>
<name>A0A0U3LJ94_STRGL</name>
<accession>A0A0U3LJ94</accession>
<protein>
    <submittedName>
        <fullName evidence="2">Uncharacterized protein</fullName>
    </submittedName>
</protein>
<dbReference type="EMBL" id="CP013738">
    <property type="protein sequence ID" value="ALU92313.1"/>
    <property type="molecule type" value="Genomic_DNA"/>
</dbReference>
<dbReference type="KEGG" id="sgb:WQO_02425"/>
<dbReference type="AlphaFoldDB" id="A0A0U3LJ94"/>
<dbReference type="Proteomes" id="UP000064183">
    <property type="component" value="Chromosome"/>
</dbReference>
<organism evidence="2 3">
    <name type="scientific">Streptomyces globisporus C-1027</name>
    <dbReference type="NCBI Taxonomy" id="1172567"/>
    <lineage>
        <taxon>Bacteria</taxon>
        <taxon>Bacillati</taxon>
        <taxon>Actinomycetota</taxon>
        <taxon>Actinomycetes</taxon>
        <taxon>Kitasatosporales</taxon>
        <taxon>Streptomycetaceae</taxon>
        <taxon>Streptomyces</taxon>
    </lineage>
</organism>
<dbReference type="RefSeq" id="WP_010061829.1">
    <property type="nucleotide sequence ID" value="NZ_CP013738.1"/>
</dbReference>
<feature type="region of interest" description="Disordered" evidence="1">
    <location>
        <begin position="1"/>
        <end position="20"/>
    </location>
</feature>
<evidence type="ECO:0000313" key="2">
    <source>
        <dbReference type="EMBL" id="ALU92313.1"/>
    </source>
</evidence>
<sequence length="60" mass="6495">MRRTVLEHFPAGDPRGSRTAEEFAARRRGEGLAAEVVMDLDQDAFLVIVEQQAGSTAPAP</sequence>